<dbReference type="AlphaFoldDB" id="A0A240U4N7"/>
<organism evidence="1 2">
    <name type="scientific">Acidovorax carolinensis</name>
    <dbReference type="NCBI Taxonomy" id="553814"/>
    <lineage>
        <taxon>Bacteria</taxon>
        <taxon>Pseudomonadati</taxon>
        <taxon>Pseudomonadota</taxon>
        <taxon>Betaproteobacteria</taxon>
        <taxon>Burkholderiales</taxon>
        <taxon>Comamonadaceae</taxon>
        <taxon>Acidovorax</taxon>
    </lineage>
</organism>
<gene>
    <name evidence="1" type="ORF">CBP34_15450</name>
</gene>
<evidence type="ECO:0000313" key="1">
    <source>
        <dbReference type="EMBL" id="ART52782.1"/>
    </source>
</evidence>
<keyword evidence="2" id="KW-1185">Reference proteome</keyword>
<protein>
    <submittedName>
        <fullName evidence="1">Uncharacterized protein</fullName>
    </submittedName>
</protein>
<name>A0A240U4N7_9BURK</name>
<dbReference type="Proteomes" id="UP000194432">
    <property type="component" value="Chromosome 1"/>
</dbReference>
<dbReference type="KEGG" id="acin:CBP34_15450"/>
<evidence type="ECO:0000313" key="2">
    <source>
        <dbReference type="Proteomes" id="UP000194432"/>
    </source>
</evidence>
<accession>A0A240U4N7</accession>
<proteinExistence type="predicted"/>
<reference evidence="1 2" key="1">
    <citation type="submission" date="2017-05" db="EMBL/GenBank/DDBJ databases">
        <title>Polyphasic characterization of four soil-derived phenanthrene-degrading Acidovorax strains and proposal of Acidovorax phenanthrenivorans sp. nov.</title>
        <authorList>
            <person name="Singleton D.R."/>
            <person name="Lee J."/>
            <person name="Dickey A.N."/>
            <person name="Stroud A."/>
            <person name="Scholl E.H."/>
            <person name="Wright F.A."/>
            <person name="Aitken M.D."/>
        </authorList>
    </citation>
    <scope>NUCLEOTIDE SEQUENCE [LARGE SCALE GENOMIC DNA]</scope>
    <source>
        <strain evidence="1">NA3</strain>
    </source>
</reference>
<sequence length="62" mass="6927">MFTWLSFGSALPSKVAQFSVGANNHVFFMAVACWRRCQGSSGFDFTDSPSNPTCWAQCWAHF</sequence>
<dbReference type="EMBL" id="CP021361">
    <property type="protein sequence ID" value="ART52782.1"/>
    <property type="molecule type" value="Genomic_DNA"/>
</dbReference>